<dbReference type="Proteomes" id="UP001159042">
    <property type="component" value="Unassembled WGS sequence"/>
</dbReference>
<gene>
    <name evidence="2" type="ORF">NQ315_004784</name>
</gene>
<evidence type="ECO:0000256" key="1">
    <source>
        <dbReference type="SAM" id="SignalP"/>
    </source>
</evidence>
<keyword evidence="1" id="KW-0732">Signal</keyword>
<evidence type="ECO:0008006" key="4">
    <source>
        <dbReference type="Google" id="ProtNLM"/>
    </source>
</evidence>
<proteinExistence type="predicted"/>
<dbReference type="AlphaFoldDB" id="A0AAV8W3P8"/>
<protein>
    <recommendedName>
        <fullName evidence="4">Rab-GAP TBC domain-containing protein</fullName>
    </recommendedName>
</protein>
<organism evidence="2 3">
    <name type="scientific">Exocentrus adspersus</name>
    <dbReference type="NCBI Taxonomy" id="1586481"/>
    <lineage>
        <taxon>Eukaryota</taxon>
        <taxon>Metazoa</taxon>
        <taxon>Ecdysozoa</taxon>
        <taxon>Arthropoda</taxon>
        <taxon>Hexapoda</taxon>
        <taxon>Insecta</taxon>
        <taxon>Pterygota</taxon>
        <taxon>Neoptera</taxon>
        <taxon>Endopterygota</taxon>
        <taxon>Coleoptera</taxon>
        <taxon>Polyphaga</taxon>
        <taxon>Cucujiformia</taxon>
        <taxon>Chrysomeloidea</taxon>
        <taxon>Cerambycidae</taxon>
        <taxon>Lamiinae</taxon>
        <taxon>Acanthocinini</taxon>
        <taxon>Exocentrus</taxon>
    </lineage>
</organism>
<sequence>MCLKSIGVLISAFVMFLLRLANVAVGSGFFLKPEKSTVGPGIVWLYENVSRPNIVSCSFGGAAAGPSGMLIMPSVLEEVDDSSNIYTPLVDSSGINVVPPSPSAKPLKTISDVRALLQQGRKQDLKQLLRNNPWPVNSSIRKELWPLLCTQHQNGKSNIMDGFYWDMVNQVFGSTDLPDKPISLPPFVEPSHCQSYYMTHKGRSVTDRVVSVLGYACPDIVYSPTIYPICALLLHYVSVCFHVPLKPLASPSVDCMSFRKIFYLIEYKMLNYRGND</sequence>
<evidence type="ECO:0000313" key="3">
    <source>
        <dbReference type="Proteomes" id="UP001159042"/>
    </source>
</evidence>
<dbReference type="EMBL" id="JANEYG010000013">
    <property type="protein sequence ID" value="KAJ8920645.1"/>
    <property type="molecule type" value="Genomic_DNA"/>
</dbReference>
<comment type="caution">
    <text evidence="2">The sequence shown here is derived from an EMBL/GenBank/DDBJ whole genome shotgun (WGS) entry which is preliminary data.</text>
</comment>
<feature type="signal peptide" evidence="1">
    <location>
        <begin position="1"/>
        <end position="26"/>
    </location>
</feature>
<evidence type="ECO:0000313" key="2">
    <source>
        <dbReference type="EMBL" id="KAJ8920645.1"/>
    </source>
</evidence>
<name>A0AAV8W3P8_9CUCU</name>
<reference evidence="2 3" key="1">
    <citation type="journal article" date="2023" name="Insect Mol. Biol.">
        <title>Genome sequencing provides insights into the evolution of gene families encoding plant cell wall-degrading enzymes in longhorned beetles.</title>
        <authorList>
            <person name="Shin N.R."/>
            <person name="Okamura Y."/>
            <person name="Kirsch R."/>
            <person name="Pauchet Y."/>
        </authorList>
    </citation>
    <scope>NUCLEOTIDE SEQUENCE [LARGE SCALE GENOMIC DNA]</scope>
    <source>
        <strain evidence="2">EAD_L_NR</strain>
    </source>
</reference>
<keyword evidence="3" id="KW-1185">Reference proteome</keyword>
<feature type="chain" id="PRO_5043687121" description="Rab-GAP TBC domain-containing protein" evidence="1">
    <location>
        <begin position="27"/>
        <end position="276"/>
    </location>
</feature>
<accession>A0AAV8W3P8</accession>